<organism evidence="1 2">
    <name type="scientific">Lactuca virosa</name>
    <dbReference type="NCBI Taxonomy" id="75947"/>
    <lineage>
        <taxon>Eukaryota</taxon>
        <taxon>Viridiplantae</taxon>
        <taxon>Streptophyta</taxon>
        <taxon>Embryophyta</taxon>
        <taxon>Tracheophyta</taxon>
        <taxon>Spermatophyta</taxon>
        <taxon>Magnoliopsida</taxon>
        <taxon>eudicotyledons</taxon>
        <taxon>Gunneridae</taxon>
        <taxon>Pentapetalae</taxon>
        <taxon>asterids</taxon>
        <taxon>campanulids</taxon>
        <taxon>Asterales</taxon>
        <taxon>Asteraceae</taxon>
        <taxon>Cichorioideae</taxon>
        <taxon>Cichorieae</taxon>
        <taxon>Lactucinae</taxon>
        <taxon>Lactuca</taxon>
    </lineage>
</organism>
<evidence type="ECO:0000313" key="1">
    <source>
        <dbReference type="EMBL" id="CAH1444642.1"/>
    </source>
</evidence>
<comment type="caution">
    <text evidence="1">The sequence shown here is derived from an EMBL/GenBank/DDBJ whole genome shotgun (WGS) entry which is preliminary data.</text>
</comment>
<reference evidence="1 2" key="1">
    <citation type="submission" date="2022-01" db="EMBL/GenBank/DDBJ databases">
        <authorList>
            <person name="Xiong W."/>
            <person name="Schranz E."/>
        </authorList>
    </citation>
    <scope>NUCLEOTIDE SEQUENCE [LARGE SCALE GENOMIC DNA]</scope>
</reference>
<keyword evidence="2" id="KW-1185">Reference proteome</keyword>
<protein>
    <submittedName>
        <fullName evidence="1">Uncharacterized protein</fullName>
    </submittedName>
</protein>
<evidence type="ECO:0000313" key="2">
    <source>
        <dbReference type="Proteomes" id="UP001157418"/>
    </source>
</evidence>
<dbReference type="EMBL" id="CAKMRJ010005523">
    <property type="protein sequence ID" value="CAH1444642.1"/>
    <property type="molecule type" value="Genomic_DNA"/>
</dbReference>
<name>A0AAU9P3H4_9ASTR</name>
<accession>A0AAU9P3H4</accession>
<dbReference type="Proteomes" id="UP001157418">
    <property type="component" value="Unassembled WGS sequence"/>
</dbReference>
<dbReference type="AlphaFoldDB" id="A0AAU9P3H4"/>
<sequence length="141" mass="15549">MLLTSSKPSSGLTCLVSQKISRKTTAKLNWGFNGGCDADSNKVSSSSGLLLFRASWLWILFLTTFTSKDAGSCHGYYISSSLISKMLLTATHPLLLTSRRLYGSGYGNVVWVQMSLAFSLIQKDFHLFLIRDSVSQIPWSV</sequence>
<proteinExistence type="predicted"/>
<gene>
    <name evidence="1" type="ORF">LVIROSA_LOCUS30458</name>
</gene>